<evidence type="ECO:0000313" key="2">
    <source>
        <dbReference type="Proteomes" id="UP001571476"/>
    </source>
</evidence>
<dbReference type="Proteomes" id="UP001571476">
    <property type="component" value="Unassembled WGS sequence"/>
</dbReference>
<evidence type="ECO:0000313" key="1">
    <source>
        <dbReference type="EMBL" id="MFA3843862.1"/>
    </source>
</evidence>
<protein>
    <submittedName>
        <fullName evidence="1">Uncharacterized protein</fullName>
    </submittedName>
</protein>
<name>A0ABV4SZI8_9ACTN</name>
<gene>
    <name evidence="1" type="ORF">ACEG43_48705</name>
</gene>
<dbReference type="EMBL" id="JBGOSP010000084">
    <property type="protein sequence ID" value="MFA3843862.1"/>
    <property type="molecule type" value="Genomic_DNA"/>
</dbReference>
<proteinExistence type="predicted"/>
<organism evidence="1 2">
    <name type="scientific">Streptomyces aureus</name>
    <dbReference type="NCBI Taxonomy" id="193461"/>
    <lineage>
        <taxon>Bacteria</taxon>
        <taxon>Bacillati</taxon>
        <taxon>Actinomycetota</taxon>
        <taxon>Actinomycetes</taxon>
        <taxon>Kitasatosporales</taxon>
        <taxon>Streptomycetaceae</taxon>
        <taxon>Streptomyces</taxon>
    </lineage>
</organism>
<comment type="caution">
    <text evidence="1">The sequence shown here is derived from an EMBL/GenBank/DDBJ whole genome shotgun (WGS) entry which is preliminary data.</text>
</comment>
<reference evidence="1 2" key="1">
    <citation type="submission" date="2024-08" db="EMBL/GenBank/DDBJ databases">
        <title>Genome sequence of Streptomyces aureus CACIA-1.46HGO.</title>
        <authorList>
            <person name="Evangelista-Martinez Z."/>
        </authorList>
    </citation>
    <scope>NUCLEOTIDE SEQUENCE [LARGE SCALE GENOMIC DNA]</scope>
    <source>
        <strain evidence="1 2">CACIA-1.46HGO</strain>
    </source>
</reference>
<sequence length="197" mass="21045">MPVNSSDEALQPSGEPSALVRAVTVVYGLRDLADPVRGPAVHDDAIAVFQEEQSDLLGHGKAPFLHEEQCALGALFGDCAVFVLAGHFGRSAFAGLANVLGLQPTGLLANALFRGDAERFGEVVPENADGPAGLDRFELPGVGLLAQVLPQRRAQHRGLPLHLDRAVLRLCQLVPPCLCVFQHEEQFEPLEPYPGSD</sequence>
<accession>A0ABV4SZI8</accession>
<dbReference type="RefSeq" id="WP_372567641.1">
    <property type="nucleotide sequence ID" value="NZ_JBGOSP010000084.1"/>
</dbReference>
<keyword evidence="2" id="KW-1185">Reference proteome</keyword>